<dbReference type="EC" id="2.7.13.3" evidence="2"/>
<dbReference type="AlphaFoldDB" id="A0A0R2M0X8"/>
<feature type="transmembrane region" description="Helical" evidence="9">
    <location>
        <begin position="61"/>
        <end position="81"/>
    </location>
</feature>
<evidence type="ECO:0000313" key="11">
    <source>
        <dbReference type="EMBL" id="KRO07908.1"/>
    </source>
</evidence>
<dbReference type="Proteomes" id="UP000051783">
    <property type="component" value="Unassembled WGS sequence"/>
</dbReference>
<dbReference type="InterPro" id="IPR050482">
    <property type="entry name" value="Sensor_HK_TwoCompSys"/>
</dbReference>
<sequence>MSLMRFILNVGGLVALVGYAVIAQSELQLTIAIANLLVLLSAFFIMVSLPQTRWWLTLGQLILVVVVAPRDPVIWFTLPLVIWNGVAAESFEWWTLVAFGSALLVGSWRLSQLPLAGWYGGWCLFLVALTWAFQRQEQRHLQLLKTTEHLRRERNHYATLFQQGVDNANVRESQAAAVERQRLVHEIHDQLGHQLTGSLMQLQAAKISYRTDPKQGEALLDHATAIVRQGITDIRQILHTEQLAQETVNVDRLKGQLQQFADQYHFKAQFLYSGELTVITALQWRVFAANLQESLTNTLKYSQASNVVVTVRVYPTFIRLTVQNDGQAAPNYQLGLGLAGMAERTANLGGQLLVDGQTGFTVTTNLPRESHEESHGA</sequence>
<dbReference type="STRING" id="942150.IV64_GL001068"/>
<dbReference type="GO" id="GO:0000155">
    <property type="term" value="F:phosphorelay sensor kinase activity"/>
    <property type="evidence" value="ECO:0007669"/>
    <property type="project" value="InterPro"/>
</dbReference>
<feature type="transmembrane region" description="Helical" evidence="9">
    <location>
        <begin position="6"/>
        <end position="22"/>
    </location>
</feature>
<keyword evidence="9" id="KW-0472">Membrane</keyword>
<dbReference type="GO" id="GO:0005524">
    <property type="term" value="F:ATP binding"/>
    <property type="evidence" value="ECO:0007669"/>
    <property type="project" value="UniProtKB-KW"/>
</dbReference>
<evidence type="ECO:0000256" key="3">
    <source>
        <dbReference type="ARBA" id="ARBA00022553"/>
    </source>
</evidence>
<keyword evidence="7" id="KW-0067">ATP-binding</keyword>
<evidence type="ECO:0000256" key="2">
    <source>
        <dbReference type="ARBA" id="ARBA00012438"/>
    </source>
</evidence>
<feature type="domain" description="Signal transduction histidine kinase subgroup 3 dimerisation and phosphoacceptor" evidence="10">
    <location>
        <begin position="179"/>
        <end position="240"/>
    </location>
</feature>
<dbReference type="SUPFAM" id="SSF55874">
    <property type="entry name" value="ATPase domain of HSP90 chaperone/DNA topoisomerase II/histidine kinase"/>
    <property type="match status" value="1"/>
</dbReference>
<keyword evidence="8" id="KW-0902">Two-component regulatory system</keyword>
<keyword evidence="5" id="KW-0547">Nucleotide-binding</keyword>
<comment type="catalytic activity">
    <reaction evidence="1">
        <text>ATP + protein L-histidine = ADP + protein N-phospho-L-histidine.</text>
        <dbReference type="EC" id="2.7.13.3"/>
    </reaction>
</comment>
<feature type="transmembrane region" description="Helical" evidence="9">
    <location>
        <begin position="93"/>
        <end position="110"/>
    </location>
</feature>
<evidence type="ECO:0000259" key="10">
    <source>
        <dbReference type="Pfam" id="PF07730"/>
    </source>
</evidence>
<dbReference type="PANTHER" id="PTHR24421">
    <property type="entry name" value="NITRATE/NITRITE SENSOR PROTEIN NARX-RELATED"/>
    <property type="match status" value="1"/>
</dbReference>
<feature type="transmembrane region" description="Helical" evidence="9">
    <location>
        <begin position="29"/>
        <end position="49"/>
    </location>
</feature>
<keyword evidence="9" id="KW-0812">Transmembrane</keyword>
<evidence type="ECO:0000256" key="8">
    <source>
        <dbReference type="ARBA" id="ARBA00023012"/>
    </source>
</evidence>
<feature type="transmembrane region" description="Helical" evidence="9">
    <location>
        <begin position="116"/>
        <end position="133"/>
    </location>
</feature>
<dbReference type="InterPro" id="IPR011712">
    <property type="entry name" value="Sig_transdc_His_kin_sub3_dim/P"/>
</dbReference>
<dbReference type="Gene3D" id="1.20.5.1930">
    <property type="match status" value="1"/>
</dbReference>
<evidence type="ECO:0000256" key="9">
    <source>
        <dbReference type="SAM" id="Phobius"/>
    </source>
</evidence>
<accession>A0A0R2M0X8</accession>
<comment type="caution">
    <text evidence="11">The sequence shown here is derived from an EMBL/GenBank/DDBJ whole genome shotgun (WGS) entry which is preliminary data.</text>
</comment>
<dbReference type="OrthoDB" id="9760839at2"/>
<name>A0A0R2M0X8_9LACO</name>
<dbReference type="GO" id="GO:0016020">
    <property type="term" value="C:membrane"/>
    <property type="evidence" value="ECO:0007669"/>
    <property type="project" value="InterPro"/>
</dbReference>
<dbReference type="PANTHER" id="PTHR24421:SF10">
    <property type="entry name" value="NITRATE_NITRITE SENSOR PROTEIN NARQ"/>
    <property type="match status" value="1"/>
</dbReference>
<reference evidence="11 12" key="1">
    <citation type="journal article" date="2015" name="Genome Announc.">
        <title>Expanding the biotechnology potential of lactobacilli through comparative genomics of 213 strains and associated genera.</title>
        <authorList>
            <person name="Sun Z."/>
            <person name="Harris H.M."/>
            <person name="McCann A."/>
            <person name="Guo C."/>
            <person name="Argimon S."/>
            <person name="Zhang W."/>
            <person name="Yang X."/>
            <person name="Jeffery I.B."/>
            <person name="Cooney J.C."/>
            <person name="Kagawa T.F."/>
            <person name="Liu W."/>
            <person name="Song Y."/>
            <person name="Salvetti E."/>
            <person name="Wrobel A."/>
            <person name="Rasinkangas P."/>
            <person name="Parkhill J."/>
            <person name="Rea M.C."/>
            <person name="O'Sullivan O."/>
            <person name="Ritari J."/>
            <person name="Douillard F.P."/>
            <person name="Paul Ross R."/>
            <person name="Yang R."/>
            <person name="Briner A.E."/>
            <person name="Felis G.E."/>
            <person name="de Vos W.M."/>
            <person name="Barrangou R."/>
            <person name="Klaenhammer T.R."/>
            <person name="Caufield P.W."/>
            <person name="Cui Y."/>
            <person name="Zhang H."/>
            <person name="O'Toole P.W."/>
        </authorList>
    </citation>
    <scope>NUCLEOTIDE SEQUENCE [LARGE SCALE GENOMIC DNA]</scope>
    <source>
        <strain evidence="11 12">LMG 26013</strain>
    </source>
</reference>
<dbReference type="Gene3D" id="3.30.565.10">
    <property type="entry name" value="Histidine kinase-like ATPase, C-terminal domain"/>
    <property type="match status" value="1"/>
</dbReference>
<keyword evidence="3" id="KW-0597">Phosphoprotein</keyword>
<dbReference type="CDD" id="cd16917">
    <property type="entry name" value="HATPase_UhpB-NarQ-NarX-like"/>
    <property type="match status" value="1"/>
</dbReference>
<keyword evidence="6" id="KW-0418">Kinase</keyword>
<dbReference type="RefSeq" id="WP_057707454.1">
    <property type="nucleotide sequence ID" value="NZ_JQCL01000095.1"/>
</dbReference>
<evidence type="ECO:0000256" key="4">
    <source>
        <dbReference type="ARBA" id="ARBA00022679"/>
    </source>
</evidence>
<dbReference type="InterPro" id="IPR036890">
    <property type="entry name" value="HATPase_C_sf"/>
</dbReference>
<keyword evidence="4" id="KW-0808">Transferase</keyword>
<gene>
    <name evidence="11" type="ORF">IV64_GL001068</name>
</gene>
<dbReference type="Pfam" id="PF07730">
    <property type="entry name" value="HisKA_3"/>
    <property type="match status" value="1"/>
</dbReference>
<evidence type="ECO:0000256" key="6">
    <source>
        <dbReference type="ARBA" id="ARBA00022777"/>
    </source>
</evidence>
<evidence type="ECO:0000313" key="12">
    <source>
        <dbReference type="Proteomes" id="UP000051783"/>
    </source>
</evidence>
<organism evidence="11 12">
    <name type="scientific">Lactiplantibacillus xiangfangensis</name>
    <dbReference type="NCBI Taxonomy" id="942150"/>
    <lineage>
        <taxon>Bacteria</taxon>
        <taxon>Bacillati</taxon>
        <taxon>Bacillota</taxon>
        <taxon>Bacilli</taxon>
        <taxon>Lactobacillales</taxon>
        <taxon>Lactobacillaceae</taxon>
        <taxon>Lactiplantibacillus</taxon>
    </lineage>
</organism>
<dbReference type="EMBL" id="JQCL01000095">
    <property type="protein sequence ID" value="KRO07908.1"/>
    <property type="molecule type" value="Genomic_DNA"/>
</dbReference>
<keyword evidence="12" id="KW-1185">Reference proteome</keyword>
<proteinExistence type="predicted"/>
<evidence type="ECO:0000256" key="7">
    <source>
        <dbReference type="ARBA" id="ARBA00022840"/>
    </source>
</evidence>
<protein>
    <recommendedName>
        <fullName evidence="2">histidine kinase</fullName>
        <ecNumber evidence="2">2.7.13.3</ecNumber>
    </recommendedName>
</protein>
<dbReference type="PATRIC" id="fig|942150.3.peg.1103"/>
<dbReference type="GO" id="GO:0046983">
    <property type="term" value="F:protein dimerization activity"/>
    <property type="evidence" value="ECO:0007669"/>
    <property type="project" value="InterPro"/>
</dbReference>
<evidence type="ECO:0000256" key="1">
    <source>
        <dbReference type="ARBA" id="ARBA00000085"/>
    </source>
</evidence>
<evidence type="ECO:0000256" key="5">
    <source>
        <dbReference type="ARBA" id="ARBA00022741"/>
    </source>
</evidence>
<keyword evidence="9" id="KW-1133">Transmembrane helix</keyword>